<accession>A0A7K1FJC7</accession>
<evidence type="ECO:0000256" key="1">
    <source>
        <dbReference type="ARBA" id="ARBA00006432"/>
    </source>
</evidence>
<dbReference type="InterPro" id="IPR000873">
    <property type="entry name" value="AMP-dep_synth/lig_dom"/>
</dbReference>
<keyword evidence="6" id="KW-1185">Reference proteome</keyword>
<name>A0A7K1FJC7_9ACTN</name>
<dbReference type="InterPro" id="IPR020845">
    <property type="entry name" value="AMP-binding_CS"/>
</dbReference>
<dbReference type="Gene3D" id="3.40.50.12780">
    <property type="entry name" value="N-terminal domain of ligase-like"/>
    <property type="match status" value="1"/>
</dbReference>
<comment type="similarity">
    <text evidence="1">Belongs to the ATP-dependent AMP-binding enzyme family.</text>
</comment>
<dbReference type="GO" id="GO:0031956">
    <property type="term" value="F:medium-chain fatty acid-CoA ligase activity"/>
    <property type="evidence" value="ECO:0007669"/>
    <property type="project" value="TreeGrafter"/>
</dbReference>
<proteinExistence type="inferred from homology"/>
<dbReference type="InterPro" id="IPR042099">
    <property type="entry name" value="ANL_N_sf"/>
</dbReference>
<dbReference type="AlphaFoldDB" id="A0A7K1FJC7"/>
<evidence type="ECO:0000256" key="2">
    <source>
        <dbReference type="ARBA" id="ARBA00022598"/>
    </source>
</evidence>
<evidence type="ECO:0000259" key="3">
    <source>
        <dbReference type="Pfam" id="PF00501"/>
    </source>
</evidence>
<dbReference type="PANTHER" id="PTHR43201">
    <property type="entry name" value="ACYL-COA SYNTHETASE"/>
    <property type="match status" value="1"/>
</dbReference>
<evidence type="ECO:0000259" key="4">
    <source>
        <dbReference type="Pfam" id="PF13193"/>
    </source>
</evidence>
<keyword evidence="2" id="KW-0436">Ligase</keyword>
<dbReference type="Pfam" id="PF00501">
    <property type="entry name" value="AMP-binding"/>
    <property type="match status" value="1"/>
</dbReference>
<comment type="caution">
    <text evidence="5">The sequence shown here is derived from an EMBL/GenBank/DDBJ whole genome shotgun (WGS) entry which is preliminary data.</text>
</comment>
<protein>
    <submittedName>
        <fullName evidence="5">AMP-binding protein</fullName>
    </submittedName>
</protein>
<dbReference type="Gene3D" id="3.30.300.30">
    <property type="match status" value="1"/>
</dbReference>
<evidence type="ECO:0000313" key="6">
    <source>
        <dbReference type="Proteomes" id="UP000460221"/>
    </source>
</evidence>
<gene>
    <name evidence="5" type="ORF">GIS00_09595</name>
</gene>
<dbReference type="PROSITE" id="PS00455">
    <property type="entry name" value="AMP_BINDING"/>
    <property type="match status" value="1"/>
</dbReference>
<dbReference type="Proteomes" id="UP000460221">
    <property type="component" value="Unassembled WGS sequence"/>
</dbReference>
<dbReference type="InterPro" id="IPR045851">
    <property type="entry name" value="AMP-bd_C_sf"/>
</dbReference>
<organism evidence="5 6">
    <name type="scientific">Nakamurella alba</name>
    <dbReference type="NCBI Taxonomy" id="2665158"/>
    <lineage>
        <taxon>Bacteria</taxon>
        <taxon>Bacillati</taxon>
        <taxon>Actinomycetota</taxon>
        <taxon>Actinomycetes</taxon>
        <taxon>Nakamurellales</taxon>
        <taxon>Nakamurellaceae</taxon>
        <taxon>Nakamurella</taxon>
    </lineage>
</organism>
<evidence type="ECO:0000313" key="5">
    <source>
        <dbReference type="EMBL" id="MTD14198.1"/>
    </source>
</evidence>
<dbReference type="SUPFAM" id="SSF56801">
    <property type="entry name" value="Acetyl-CoA synthetase-like"/>
    <property type="match status" value="1"/>
</dbReference>
<reference evidence="5 6" key="1">
    <citation type="submission" date="2019-11" db="EMBL/GenBank/DDBJ databases">
        <authorList>
            <person name="Jiang L.-Q."/>
        </authorList>
    </citation>
    <scope>NUCLEOTIDE SEQUENCE [LARGE SCALE GENOMIC DNA]</scope>
    <source>
        <strain evidence="5 6">YIM 132087</strain>
    </source>
</reference>
<dbReference type="Pfam" id="PF13193">
    <property type="entry name" value="AMP-binding_C"/>
    <property type="match status" value="1"/>
</dbReference>
<feature type="domain" description="AMP-binding enzyme C-terminal" evidence="4">
    <location>
        <begin position="427"/>
        <end position="502"/>
    </location>
</feature>
<dbReference type="GO" id="GO:0006631">
    <property type="term" value="P:fatty acid metabolic process"/>
    <property type="evidence" value="ECO:0007669"/>
    <property type="project" value="TreeGrafter"/>
</dbReference>
<dbReference type="PANTHER" id="PTHR43201:SF5">
    <property type="entry name" value="MEDIUM-CHAIN ACYL-COA LIGASE ACSF2, MITOCHONDRIAL"/>
    <property type="match status" value="1"/>
</dbReference>
<dbReference type="EMBL" id="WLYK01000002">
    <property type="protein sequence ID" value="MTD14198.1"/>
    <property type="molecule type" value="Genomic_DNA"/>
</dbReference>
<dbReference type="RefSeq" id="WP_154768203.1">
    <property type="nucleotide sequence ID" value="NZ_WLYK01000002.1"/>
</dbReference>
<sequence length="518" mass="55618">MYAAHRARLHPDRPALVMAGSGRQLTFAEYEDRCNRLARVFLDAGLRPGDHVAFLLENSLAAYVAQGAAERCGLYHTPVNFHLTAPEAAYIVDDSTARAVIVSATFDGLADRLPATCPRVQRWWVLDPSLGNHAAPVPQHFSDLHPLMAAASGDPLPDEVRRLGGPMLYSSGTTGRPKGVLRPVPDAAPDTAGEFWETAARVAYRMREDMVFLQPGPNYHSGPQASTSCALRLGGTTVVLERFEAQAMLAAVDAHRVTHLMAVPTMLARAVQLPVDVRDRYEVSSLEAVVHVAAPCPPGVKRALIEWLGPILYENYGSTEANGGTTCTSQEWLERPGTVGRAALGEVRILDDTGAPVPPGTVGEVWFAGATNFEYFGGAATTDGRSADGTMSTTGDLGYLDDDGYLFLTDRKNFTIISGGVNIYPREVEDALMEHPAVADAAVFGIPHPDMGEQVRAVVELLPGTAVGETELDTHCRTLLARFKCPRSYDFVGHLPRSAAGKVDKAALRAPFLPAVSA</sequence>
<feature type="domain" description="AMP-dependent synthetase/ligase" evidence="3">
    <location>
        <begin position="5"/>
        <end position="373"/>
    </location>
</feature>
<dbReference type="InterPro" id="IPR025110">
    <property type="entry name" value="AMP-bd_C"/>
</dbReference>